<sequence>MTEEKPRAWVGDQVYDASAGKEGIVSDVKRDGAYILRGVNSFALRWKAPSPEKLTVTEPRLERVKKERADSGRLSARTVGSGEDVRS</sequence>
<accession>A0A2C9ZL92</accession>
<evidence type="ECO:0000313" key="3">
    <source>
        <dbReference type="Proteomes" id="UP000195105"/>
    </source>
</evidence>
<comment type="caution">
    <text evidence="2">The sequence shown here is derived from an EMBL/GenBank/DDBJ whole genome shotgun (WGS) entry which is preliminary data.</text>
</comment>
<proteinExistence type="predicted"/>
<reference evidence="2 3" key="1">
    <citation type="submission" date="2017-05" db="EMBL/GenBank/DDBJ databases">
        <title>Biotechnological potential of actinobacteria isolated from South African environments.</title>
        <authorList>
            <person name="Le Roes-Hill M."/>
            <person name="Prins A."/>
            <person name="Durrell K.A."/>
        </authorList>
    </citation>
    <scope>NUCLEOTIDE SEQUENCE [LARGE SCALE GENOMIC DNA]</scope>
    <source>
        <strain evidence="2 3">HMC13</strain>
    </source>
</reference>
<gene>
    <name evidence="2" type="ORF">CA983_39855</name>
</gene>
<protein>
    <recommendedName>
        <fullName evidence="4">DUF1918 domain-containing protein</fullName>
    </recommendedName>
</protein>
<name>A0A2C9ZL92_9ACTN</name>
<dbReference type="Proteomes" id="UP000195105">
    <property type="component" value="Unassembled WGS sequence"/>
</dbReference>
<dbReference type="EMBL" id="NGFN01000465">
    <property type="protein sequence ID" value="OUC91308.1"/>
    <property type="molecule type" value="Genomic_DNA"/>
</dbReference>
<feature type="region of interest" description="Disordered" evidence="1">
    <location>
        <begin position="65"/>
        <end position="87"/>
    </location>
</feature>
<dbReference type="RefSeq" id="WP_086605594.1">
    <property type="nucleotide sequence ID" value="NZ_NGFN01000465.1"/>
</dbReference>
<keyword evidence="3" id="KW-1185">Reference proteome</keyword>
<evidence type="ECO:0000256" key="1">
    <source>
        <dbReference type="SAM" id="MobiDB-lite"/>
    </source>
</evidence>
<evidence type="ECO:0000313" key="2">
    <source>
        <dbReference type="EMBL" id="OUC91308.1"/>
    </source>
</evidence>
<evidence type="ECO:0008006" key="4">
    <source>
        <dbReference type="Google" id="ProtNLM"/>
    </source>
</evidence>
<organism evidence="2 3">
    <name type="scientific">Streptomyces swartbergensis</name>
    <dbReference type="NCBI Taxonomy" id="487165"/>
    <lineage>
        <taxon>Bacteria</taxon>
        <taxon>Bacillati</taxon>
        <taxon>Actinomycetota</taxon>
        <taxon>Actinomycetes</taxon>
        <taxon>Kitasatosporales</taxon>
        <taxon>Streptomycetaceae</taxon>
        <taxon>Streptomyces</taxon>
    </lineage>
</organism>
<dbReference type="AlphaFoldDB" id="A0A2C9ZL92"/>